<evidence type="ECO:0000256" key="1">
    <source>
        <dbReference type="SAM" id="MobiDB-lite"/>
    </source>
</evidence>
<feature type="region of interest" description="Disordered" evidence="1">
    <location>
        <begin position="54"/>
        <end position="119"/>
    </location>
</feature>
<keyword evidence="3" id="KW-1185">Reference proteome</keyword>
<organism evidence="2 3">
    <name type="scientific">Pleurodeles waltl</name>
    <name type="common">Iberian ribbed newt</name>
    <dbReference type="NCBI Taxonomy" id="8319"/>
    <lineage>
        <taxon>Eukaryota</taxon>
        <taxon>Metazoa</taxon>
        <taxon>Chordata</taxon>
        <taxon>Craniata</taxon>
        <taxon>Vertebrata</taxon>
        <taxon>Euteleostomi</taxon>
        <taxon>Amphibia</taxon>
        <taxon>Batrachia</taxon>
        <taxon>Caudata</taxon>
        <taxon>Salamandroidea</taxon>
        <taxon>Salamandridae</taxon>
        <taxon>Pleurodelinae</taxon>
        <taxon>Pleurodeles</taxon>
    </lineage>
</organism>
<name>A0AAV7Q4K6_PLEWA</name>
<comment type="caution">
    <text evidence="2">The sequence shown here is derived from an EMBL/GenBank/DDBJ whole genome shotgun (WGS) entry which is preliminary data.</text>
</comment>
<feature type="region of interest" description="Disordered" evidence="1">
    <location>
        <begin position="143"/>
        <end position="164"/>
    </location>
</feature>
<dbReference type="EMBL" id="JANPWB010000010">
    <property type="protein sequence ID" value="KAJ1134497.1"/>
    <property type="molecule type" value="Genomic_DNA"/>
</dbReference>
<dbReference type="AlphaFoldDB" id="A0AAV7Q4K6"/>
<evidence type="ECO:0000313" key="3">
    <source>
        <dbReference type="Proteomes" id="UP001066276"/>
    </source>
</evidence>
<feature type="region of interest" description="Disordered" evidence="1">
    <location>
        <begin position="248"/>
        <end position="309"/>
    </location>
</feature>
<dbReference type="Proteomes" id="UP001066276">
    <property type="component" value="Chromosome 6"/>
</dbReference>
<reference evidence="2" key="1">
    <citation type="journal article" date="2022" name="bioRxiv">
        <title>Sequencing and chromosome-scale assembly of the giantPleurodeles waltlgenome.</title>
        <authorList>
            <person name="Brown T."/>
            <person name="Elewa A."/>
            <person name="Iarovenko S."/>
            <person name="Subramanian E."/>
            <person name="Araus A.J."/>
            <person name="Petzold A."/>
            <person name="Susuki M."/>
            <person name="Suzuki K.-i.T."/>
            <person name="Hayashi T."/>
            <person name="Toyoda A."/>
            <person name="Oliveira C."/>
            <person name="Osipova E."/>
            <person name="Leigh N.D."/>
            <person name="Simon A."/>
            <person name="Yun M.H."/>
        </authorList>
    </citation>
    <scope>NUCLEOTIDE SEQUENCE</scope>
    <source>
        <strain evidence="2">20211129_DDA</strain>
        <tissue evidence="2">Liver</tissue>
    </source>
</reference>
<sequence>MAEEKIHKALDLVRPEAFAPGRPARRASAGVAAAVLACSPLRTAPSLLQVRRGGQAAGGTGRRGAAWAGQGAARRRAACGSPAGNPWKTGRARRQLPDEGAARRNARGAAGAHSNGARARIGASNQEAVFRRSLCEASLEFLGGEGPGEGPGWEGGSGKRSLSVACDDEAEPEQGLGGWLGDEYPVDSWAPRVPTRVYGAQSGKVGEGIDRVKAVQKGDGGSSEGVVEEVVSISGTPDLPWQDTLDFEEDEPGEQSAARSPWQEVKAEPGAAGQMASAGRCGGRREAADAPTEWCGGKGLAPAAARGEQRPGPLGIRAGVDFWLPGMKYVVVAVGTVRVISD</sequence>
<proteinExistence type="predicted"/>
<accession>A0AAV7Q4K6</accession>
<gene>
    <name evidence="2" type="ORF">NDU88_000948</name>
</gene>
<protein>
    <submittedName>
        <fullName evidence="2">Uncharacterized protein</fullName>
    </submittedName>
</protein>
<feature type="compositionally biased region" description="Low complexity" evidence="1">
    <location>
        <begin position="107"/>
        <end position="119"/>
    </location>
</feature>
<feature type="compositionally biased region" description="Gly residues" evidence="1">
    <location>
        <begin position="143"/>
        <end position="158"/>
    </location>
</feature>
<feature type="compositionally biased region" description="Low complexity" evidence="1">
    <location>
        <begin position="63"/>
        <end position="84"/>
    </location>
</feature>
<evidence type="ECO:0000313" key="2">
    <source>
        <dbReference type="EMBL" id="KAJ1134497.1"/>
    </source>
</evidence>